<keyword evidence="3" id="KW-1185">Reference proteome</keyword>
<accession>A0ABY3AA90</accession>
<dbReference type="Proteomes" id="UP000315363">
    <property type="component" value="Unassembled WGS sequence"/>
</dbReference>
<evidence type="ECO:0000313" key="2">
    <source>
        <dbReference type="EMBL" id="TQO37516.1"/>
    </source>
</evidence>
<organism evidence="2 3">
    <name type="scientific">Arenibacter algicola</name>
    <dbReference type="NCBI Taxonomy" id="616991"/>
    <lineage>
        <taxon>Bacteria</taxon>
        <taxon>Pseudomonadati</taxon>
        <taxon>Bacteroidota</taxon>
        <taxon>Flavobacteriia</taxon>
        <taxon>Flavobacteriales</taxon>
        <taxon>Flavobacteriaceae</taxon>
        <taxon>Arenibacter</taxon>
    </lineage>
</organism>
<proteinExistence type="predicted"/>
<dbReference type="EMBL" id="VHIF01000001">
    <property type="protein sequence ID" value="TQO37516.1"/>
    <property type="molecule type" value="Genomic_DNA"/>
</dbReference>
<name>A0ABY3AA90_9FLAO</name>
<protein>
    <recommendedName>
        <fullName evidence="4">DUF3761 domain-containing protein</fullName>
    </recommendedName>
</protein>
<reference evidence="2 3" key="1">
    <citation type="submission" date="2019-06" db="EMBL/GenBank/DDBJ databases">
        <title>A large-scale integrated study on North Sea by COGITO (Coastal Microbe Genomic &amp; Taxonomic Observatory).</title>
        <authorList>
            <person name="Teeling H."/>
        </authorList>
    </citation>
    <scope>NUCLEOTIDE SEQUENCE [LARGE SCALE GENOMIC DNA]</scope>
    <source>
        <strain evidence="2 3">MAR_2009_79</strain>
    </source>
</reference>
<evidence type="ECO:0008006" key="4">
    <source>
        <dbReference type="Google" id="ProtNLM"/>
    </source>
</evidence>
<evidence type="ECO:0000256" key="1">
    <source>
        <dbReference type="SAM" id="MobiDB-lite"/>
    </source>
</evidence>
<feature type="compositionally biased region" description="Polar residues" evidence="1">
    <location>
        <begin position="45"/>
        <end position="70"/>
    </location>
</feature>
<feature type="region of interest" description="Disordered" evidence="1">
    <location>
        <begin position="44"/>
        <end position="92"/>
    </location>
</feature>
<sequence>MTLVGGIILLGIVIGIARAYPKISILIAIVLIISYVNRDSKDTPAKTNNYPKTIHNSSNSKPIQPNTNYYRPNASEPKRTYNYSPSIKSETRTNNVKTRIGAVCNDGTTSRATGRGACSHHGGVDYWLYE</sequence>
<evidence type="ECO:0000313" key="3">
    <source>
        <dbReference type="Proteomes" id="UP000315363"/>
    </source>
</evidence>
<feature type="compositionally biased region" description="Polar residues" evidence="1">
    <location>
        <begin position="81"/>
        <end position="92"/>
    </location>
</feature>
<gene>
    <name evidence="2" type="ORF">GQ41_2125</name>
</gene>
<comment type="caution">
    <text evidence="2">The sequence shown here is derived from an EMBL/GenBank/DDBJ whole genome shotgun (WGS) entry which is preliminary data.</text>
</comment>
<dbReference type="RefSeq" id="WP_142189417.1">
    <property type="nucleotide sequence ID" value="NZ_VHIF01000001.1"/>
</dbReference>